<evidence type="ECO:0000256" key="3">
    <source>
        <dbReference type="SAM" id="Phobius"/>
    </source>
</evidence>
<protein>
    <submittedName>
        <fullName evidence="4">DUF881 domain-containing protein</fullName>
    </submittedName>
</protein>
<comment type="caution">
    <text evidence="4">The sequence shown here is derived from an EMBL/GenBank/DDBJ whole genome shotgun (WGS) entry which is preliminary data.</text>
</comment>
<feature type="transmembrane region" description="Helical" evidence="3">
    <location>
        <begin position="51"/>
        <end position="69"/>
    </location>
</feature>
<feature type="coiled-coil region" evidence="2">
    <location>
        <begin position="89"/>
        <end position="123"/>
    </location>
</feature>
<evidence type="ECO:0000313" key="4">
    <source>
        <dbReference type="EMBL" id="GAA3527112.1"/>
    </source>
</evidence>
<dbReference type="PANTHER" id="PTHR37313:SF1">
    <property type="entry name" value="UPF0749 PROTEIN RV1823"/>
    <property type="match status" value="1"/>
</dbReference>
<evidence type="ECO:0000256" key="2">
    <source>
        <dbReference type="SAM" id="Coils"/>
    </source>
</evidence>
<dbReference type="Proteomes" id="UP001500301">
    <property type="component" value="Unassembled WGS sequence"/>
</dbReference>
<comment type="similarity">
    <text evidence="1">Belongs to the UPF0749 family.</text>
</comment>
<dbReference type="Pfam" id="PF05949">
    <property type="entry name" value="DUF881"/>
    <property type="match status" value="1"/>
</dbReference>
<evidence type="ECO:0000256" key="1">
    <source>
        <dbReference type="ARBA" id="ARBA00009108"/>
    </source>
</evidence>
<evidence type="ECO:0000313" key="5">
    <source>
        <dbReference type="Proteomes" id="UP001500301"/>
    </source>
</evidence>
<keyword evidence="3" id="KW-0472">Membrane</keyword>
<sequence>MPDTLDRSRTPLLTLITQEAIDRDYQVAASRAAARGEGADAARGPRHGYRVGVVVVVGLFAMLVTVAGVQTSQNADVDDASRASLIERIETRRATVRRLQDELAQLRAANASAESALRSLGRRYGDVRARRSQLGALTGCAPATGSGVRLRLDNPSYAGAAEQLRDSDLALVADGLWAAGAEAVAINGQRLNAHGGITNVGEAVEVNGVGVAPPFTVLAIGDRRTLASKFADSQAGLRFLALARQYGFEQKMDNVDDLHLPAAPAALCQLRSAENDQIKPQGQQGGDGP</sequence>
<gene>
    <name evidence="4" type="ORF">GCM10022263_14730</name>
</gene>
<accession>A0ABP6V6H6</accession>
<dbReference type="RefSeq" id="WP_218236683.1">
    <property type="nucleotide sequence ID" value="NZ_BAABBB010000008.1"/>
</dbReference>
<organism evidence="4 5">
    <name type="scientific">Nocardioides daeguensis</name>
    <dbReference type="NCBI Taxonomy" id="908359"/>
    <lineage>
        <taxon>Bacteria</taxon>
        <taxon>Bacillati</taxon>
        <taxon>Actinomycetota</taxon>
        <taxon>Actinomycetes</taxon>
        <taxon>Propionibacteriales</taxon>
        <taxon>Nocardioidaceae</taxon>
        <taxon>Nocardioides</taxon>
    </lineage>
</organism>
<proteinExistence type="inferred from homology"/>
<dbReference type="PANTHER" id="PTHR37313">
    <property type="entry name" value="UPF0749 PROTEIN RV1825"/>
    <property type="match status" value="1"/>
</dbReference>
<reference evidence="5" key="1">
    <citation type="journal article" date="2019" name="Int. J. Syst. Evol. Microbiol.">
        <title>The Global Catalogue of Microorganisms (GCM) 10K type strain sequencing project: providing services to taxonomists for standard genome sequencing and annotation.</title>
        <authorList>
            <consortium name="The Broad Institute Genomics Platform"/>
            <consortium name="The Broad Institute Genome Sequencing Center for Infectious Disease"/>
            <person name="Wu L."/>
            <person name="Ma J."/>
        </authorList>
    </citation>
    <scope>NUCLEOTIDE SEQUENCE [LARGE SCALE GENOMIC DNA]</scope>
    <source>
        <strain evidence="5">JCM 17460</strain>
    </source>
</reference>
<keyword evidence="5" id="KW-1185">Reference proteome</keyword>
<dbReference type="EMBL" id="BAABBB010000008">
    <property type="protein sequence ID" value="GAA3527112.1"/>
    <property type="molecule type" value="Genomic_DNA"/>
</dbReference>
<keyword evidence="3" id="KW-1133">Transmembrane helix</keyword>
<keyword evidence="3" id="KW-0812">Transmembrane</keyword>
<keyword evidence="2" id="KW-0175">Coiled coil</keyword>
<name>A0ABP6V6H6_9ACTN</name>
<dbReference type="InterPro" id="IPR010273">
    <property type="entry name" value="DUF881"/>
</dbReference>